<dbReference type="AlphaFoldDB" id="A0A8H5ZR06"/>
<accession>A0A8H5ZR06</accession>
<evidence type="ECO:0000313" key="2">
    <source>
        <dbReference type="EMBL" id="KAF5855248.1"/>
    </source>
</evidence>
<feature type="region of interest" description="Disordered" evidence="1">
    <location>
        <begin position="71"/>
        <end position="93"/>
    </location>
</feature>
<keyword evidence="3" id="KW-1185">Reference proteome</keyword>
<evidence type="ECO:0000256" key="1">
    <source>
        <dbReference type="SAM" id="MobiDB-lite"/>
    </source>
</evidence>
<comment type="caution">
    <text evidence="2">The sequence shown here is derived from an EMBL/GenBank/DDBJ whole genome shotgun (WGS) entry which is preliminary data.</text>
</comment>
<reference evidence="2 3" key="1">
    <citation type="submission" date="2019-04" db="EMBL/GenBank/DDBJ databases">
        <title>Aspergillus burnettii sp. nov., novel species from soil in southeast Queensland.</title>
        <authorList>
            <person name="Gilchrist C.L.M."/>
            <person name="Pitt J.I."/>
            <person name="Lange L."/>
            <person name="Lacey H.J."/>
            <person name="Vuong D."/>
            <person name="Midgley D.J."/>
            <person name="Greenfield P."/>
            <person name="Bradbury M."/>
            <person name="Lacey E."/>
            <person name="Busk P.K."/>
            <person name="Pilgaard B."/>
            <person name="Chooi Y.H."/>
            <person name="Piggott A.M."/>
        </authorList>
    </citation>
    <scope>NUCLEOTIDE SEQUENCE [LARGE SCALE GENOMIC DNA]</scope>
    <source>
        <strain evidence="2 3">FRR 5400</strain>
    </source>
</reference>
<dbReference type="Proteomes" id="UP000541154">
    <property type="component" value="Unassembled WGS sequence"/>
</dbReference>
<name>A0A8H5ZR06_PETAA</name>
<dbReference type="EMBL" id="SPNV01000469">
    <property type="protein sequence ID" value="KAF5855248.1"/>
    <property type="molecule type" value="Genomic_DNA"/>
</dbReference>
<organism evidence="2 3">
    <name type="scientific">Petromyces alliaceus</name>
    <name type="common">Aspergillus alliaceus</name>
    <dbReference type="NCBI Taxonomy" id="209559"/>
    <lineage>
        <taxon>Eukaryota</taxon>
        <taxon>Fungi</taxon>
        <taxon>Dikarya</taxon>
        <taxon>Ascomycota</taxon>
        <taxon>Pezizomycotina</taxon>
        <taxon>Eurotiomycetes</taxon>
        <taxon>Eurotiomycetidae</taxon>
        <taxon>Eurotiales</taxon>
        <taxon>Aspergillaceae</taxon>
        <taxon>Aspergillus</taxon>
        <taxon>Aspergillus subgen. Circumdati</taxon>
    </lineage>
</organism>
<sequence>MAEEINTIVLPWWWRDLGQQSVGNEMLGGRVWMINITLARTGSACTNSSLKWLLHHTAVHQTIACHGISMPPERSSRTGLARKKHNKPDKWREDPHHFTEIAAAGLLRTVAAMYLPIADQGAFDTKGHLRLIYLDCKRNISKETSVEPDEVTNSDVIMEWFIRATPPESWEEGTTGDRYRIKGDLTRELY</sequence>
<evidence type="ECO:0000313" key="3">
    <source>
        <dbReference type="Proteomes" id="UP000541154"/>
    </source>
</evidence>
<proteinExistence type="predicted"/>
<protein>
    <submittedName>
        <fullName evidence="2">Uncharacterized protein</fullName>
    </submittedName>
</protein>
<gene>
    <name evidence="2" type="ORF">ETB97_009567</name>
</gene>